<protein>
    <submittedName>
        <fullName evidence="1">Uncharacterized protein</fullName>
    </submittedName>
</protein>
<accession>A0AAD5LV35</accession>
<reference evidence="1" key="1">
    <citation type="submission" date="2021-06" db="EMBL/GenBank/DDBJ databases">
        <title>Parelaphostrongylus tenuis whole genome reference sequence.</title>
        <authorList>
            <person name="Garwood T.J."/>
            <person name="Larsen P.A."/>
            <person name="Fountain-Jones N.M."/>
            <person name="Garbe J.R."/>
            <person name="Macchietto M.G."/>
            <person name="Kania S.A."/>
            <person name="Gerhold R.W."/>
            <person name="Richards J.E."/>
            <person name="Wolf T.M."/>
        </authorList>
    </citation>
    <scope>NUCLEOTIDE SEQUENCE</scope>
    <source>
        <strain evidence="1">MNPRO001-30</strain>
        <tissue evidence="1">Meninges</tissue>
    </source>
</reference>
<keyword evidence="2" id="KW-1185">Reference proteome</keyword>
<organism evidence="1 2">
    <name type="scientific">Parelaphostrongylus tenuis</name>
    <name type="common">Meningeal worm</name>
    <dbReference type="NCBI Taxonomy" id="148309"/>
    <lineage>
        <taxon>Eukaryota</taxon>
        <taxon>Metazoa</taxon>
        <taxon>Ecdysozoa</taxon>
        <taxon>Nematoda</taxon>
        <taxon>Chromadorea</taxon>
        <taxon>Rhabditida</taxon>
        <taxon>Rhabditina</taxon>
        <taxon>Rhabditomorpha</taxon>
        <taxon>Strongyloidea</taxon>
        <taxon>Metastrongylidae</taxon>
        <taxon>Parelaphostrongylus</taxon>
    </lineage>
</organism>
<dbReference type="EMBL" id="JAHQIW010000094">
    <property type="protein sequence ID" value="KAJ1345995.1"/>
    <property type="molecule type" value="Genomic_DNA"/>
</dbReference>
<name>A0AAD5LV35_PARTN</name>
<proteinExistence type="predicted"/>
<evidence type="ECO:0000313" key="2">
    <source>
        <dbReference type="Proteomes" id="UP001196413"/>
    </source>
</evidence>
<dbReference type="Proteomes" id="UP001196413">
    <property type="component" value="Unassembled WGS sequence"/>
</dbReference>
<dbReference type="AlphaFoldDB" id="A0AAD5LV35"/>
<comment type="caution">
    <text evidence="1">The sequence shown here is derived from an EMBL/GenBank/DDBJ whole genome shotgun (WGS) entry which is preliminary data.</text>
</comment>
<sequence>MEMLRTRHRVRGRPMDNSCAREKQMKLFCARTTSKNSSGEITLTGGKWRRATIKSSWADMKISALLLSVHNHMQVFTSEV</sequence>
<gene>
    <name evidence="1" type="ORF">KIN20_000651</name>
</gene>
<evidence type="ECO:0000313" key="1">
    <source>
        <dbReference type="EMBL" id="KAJ1345995.1"/>
    </source>
</evidence>